<dbReference type="Proteomes" id="UP001189813">
    <property type="component" value="Unassembled WGS sequence"/>
</dbReference>
<feature type="domain" description="S1 motif" evidence="7">
    <location>
        <begin position="291"/>
        <end position="361"/>
    </location>
</feature>
<evidence type="ECO:0000259" key="7">
    <source>
        <dbReference type="PROSITE" id="PS50126"/>
    </source>
</evidence>
<dbReference type="NCBIfam" id="TIGR00717">
    <property type="entry name" value="rpsA"/>
    <property type="match status" value="1"/>
</dbReference>
<keyword evidence="5 6" id="KW-0687">Ribonucleoprotein</keyword>
<sequence>MRGMFCGCLFFMSQTNESFAALFEESIAKSNMKAGEVISAEVVRIDHNFVVVNAGLKSEAFVPVEEFLNDQGELEVQVGDYVSVAIDALENGYGDTILSRDKAKRLASWLNLEKALESGEIISGTVTGKVKGGLTVMVNGIRAFLPGSLVDVRPIKDTTPYEGKTLEFKVIKLDRKRNNVVLSRRAVVEATLGEERQKLMETLKEGAIVNGIVKNITDYGAFVDLGGIDGLLHITDLAWRRVRHPSEVLSVGQEITAKILKFDQEKNRVSLGVKQLGEDPWVGISRRYPQGTRLFGKVTNLTDYGAFVEIEAGIEGLVHVSEMDWTNKNVAPSKVVQLGDEVEVMVLDIDEDKRRISLGMKQCKANPWDDFARNQKKGDKLAGQIKSITDFGVFIGLPGGIDGLVHLSDLSWQETGEEAVRKYKKGDEVEAVVLAIDVDKERISLGIKQLSGDPFNNFISTNDKGSIVPVTIKAVDPKGAVVQLADDVEGYLRASEISSDRVEDARNVLKEGETMTAMIVNIDRKSRNINVSIKAKDSADQQEAMQKFSADTGAAGTTNLGALLKAKLNETNQ</sequence>
<evidence type="ECO:0000256" key="5">
    <source>
        <dbReference type="ARBA" id="ARBA00023274"/>
    </source>
</evidence>
<name>A0ABM9J7X3_9RALS</name>
<dbReference type="Gene3D" id="2.40.50.140">
    <property type="entry name" value="Nucleic acid-binding proteins"/>
    <property type="match status" value="6"/>
</dbReference>
<feature type="domain" description="S1 motif" evidence="7">
    <location>
        <begin position="378"/>
        <end position="448"/>
    </location>
</feature>
<dbReference type="InterPro" id="IPR035104">
    <property type="entry name" value="Ribosomal_protein_S1-like"/>
</dbReference>
<evidence type="ECO:0000313" key="8">
    <source>
        <dbReference type="EMBL" id="CAJ0785478.1"/>
    </source>
</evidence>
<reference evidence="8 9" key="1">
    <citation type="submission" date="2023-07" db="EMBL/GenBank/DDBJ databases">
        <authorList>
            <person name="Peeters C."/>
        </authorList>
    </citation>
    <scope>NUCLEOTIDE SEQUENCE [LARGE SCALE GENOMIC DNA]</scope>
    <source>
        <strain evidence="8 9">LMG 19083</strain>
    </source>
</reference>
<dbReference type="EMBL" id="CATZBU010000002">
    <property type="protein sequence ID" value="CAJ0785478.1"/>
    <property type="molecule type" value="Genomic_DNA"/>
</dbReference>
<evidence type="ECO:0000256" key="6">
    <source>
        <dbReference type="PIRNR" id="PIRNR002111"/>
    </source>
</evidence>
<dbReference type="InterPro" id="IPR003029">
    <property type="entry name" value="S1_domain"/>
</dbReference>
<evidence type="ECO:0000256" key="3">
    <source>
        <dbReference type="ARBA" id="ARBA00022884"/>
    </source>
</evidence>
<dbReference type="Pfam" id="PF00575">
    <property type="entry name" value="S1"/>
    <property type="match status" value="6"/>
</dbReference>
<dbReference type="GO" id="GO:0005840">
    <property type="term" value="C:ribosome"/>
    <property type="evidence" value="ECO:0007669"/>
    <property type="project" value="UniProtKB-KW"/>
</dbReference>
<protein>
    <recommendedName>
        <fullName evidence="6">30S ribosomal protein S1</fullName>
    </recommendedName>
</protein>
<dbReference type="CDD" id="cd04465">
    <property type="entry name" value="S1_RPS1_repeat_ec2_hs2"/>
    <property type="match status" value="1"/>
</dbReference>
<dbReference type="NCBIfam" id="NF004952">
    <property type="entry name" value="PRK06299.1-2"/>
    <property type="match status" value="1"/>
</dbReference>
<dbReference type="PANTHER" id="PTHR10724:SF7">
    <property type="entry name" value="SMALL RIBOSOMAL SUBUNIT PROTEIN BS1C"/>
    <property type="match status" value="1"/>
</dbReference>
<comment type="caution">
    <text evidence="8">The sequence shown here is derived from an EMBL/GenBank/DDBJ whole genome shotgun (WGS) entry which is preliminary data.</text>
</comment>
<dbReference type="CDD" id="cd05687">
    <property type="entry name" value="S1_RPS1_repeat_ec1_hs1"/>
    <property type="match status" value="1"/>
</dbReference>
<organism evidence="8 9">
    <name type="scientific">Ralstonia psammae</name>
    <dbReference type="NCBI Taxonomy" id="3058598"/>
    <lineage>
        <taxon>Bacteria</taxon>
        <taxon>Pseudomonadati</taxon>
        <taxon>Pseudomonadota</taxon>
        <taxon>Betaproteobacteria</taxon>
        <taxon>Burkholderiales</taxon>
        <taxon>Burkholderiaceae</taxon>
        <taxon>Ralstonia</taxon>
    </lineage>
</organism>
<dbReference type="SMART" id="SM00316">
    <property type="entry name" value="S1"/>
    <property type="match status" value="6"/>
</dbReference>
<dbReference type="CDD" id="cd05691">
    <property type="entry name" value="S1_RPS1_repeat_ec6"/>
    <property type="match status" value="1"/>
</dbReference>
<comment type="similarity">
    <text evidence="1 6">Belongs to the bacterial ribosomal protein bS1 family.</text>
</comment>
<dbReference type="CDD" id="cd05688">
    <property type="entry name" value="S1_RPS1_repeat_ec3"/>
    <property type="match status" value="1"/>
</dbReference>
<feature type="domain" description="S1 motif" evidence="7">
    <location>
        <begin position="119"/>
        <end position="185"/>
    </location>
</feature>
<dbReference type="PANTHER" id="PTHR10724">
    <property type="entry name" value="30S RIBOSOMAL PROTEIN S1"/>
    <property type="match status" value="1"/>
</dbReference>
<keyword evidence="9" id="KW-1185">Reference proteome</keyword>
<keyword evidence="3 6" id="KW-0694">RNA-binding</keyword>
<dbReference type="InterPro" id="IPR000110">
    <property type="entry name" value="Ribosomal_bS1"/>
</dbReference>
<evidence type="ECO:0000256" key="1">
    <source>
        <dbReference type="ARBA" id="ARBA00006767"/>
    </source>
</evidence>
<evidence type="ECO:0000256" key="4">
    <source>
        <dbReference type="ARBA" id="ARBA00022980"/>
    </source>
</evidence>
<keyword evidence="4 6" id="KW-0689">Ribosomal protein</keyword>
<evidence type="ECO:0000313" key="9">
    <source>
        <dbReference type="Proteomes" id="UP001189813"/>
    </source>
</evidence>
<feature type="domain" description="S1 motif" evidence="7">
    <location>
        <begin position="206"/>
        <end position="274"/>
    </location>
</feature>
<dbReference type="PRINTS" id="PR00681">
    <property type="entry name" value="RIBOSOMALS1"/>
</dbReference>
<dbReference type="PROSITE" id="PS50126">
    <property type="entry name" value="S1"/>
    <property type="match status" value="6"/>
</dbReference>
<keyword evidence="2" id="KW-0677">Repeat</keyword>
<dbReference type="SUPFAM" id="SSF50249">
    <property type="entry name" value="Nucleic acid-binding proteins"/>
    <property type="match status" value="6"/>
</dbReference>
<dbReference type="PIRSF" id="PIRSF002111">
    <property type="entry name" value="RpsA"/>
    <property type="match status" value="1"/>
</dbReference>
<dbReference type="InterPro" id="IPR050437">
    <property type="entry name" value="Ribos_protein_bS1-like"/>
</dbReference>
<dbReference type="InterPro" id="IPR012340">
    <property type="entry name" value="NA-bd_OB-fold"/>
</dbReference>
<feature type="domain" description="S1 motif" evidence="7">
    <location>
        <begin position="35"/>
        <end position="101"/>
    </location>
</feature>
<proteinExistence type="inferred from homology"/>
<dbReference type="CDD" id="cd05689">
    <property type="entry name" value="S1_RPS1_repeat_ec4"/>
    <property type="match status" value="1"/>
</dbReference>
<evidence type="ECO:0000256" key="2">
    <source>
        <dbReference type="ARBA" id="ARBA00022737"/>
    </source>
</evidence>
<dbReference type="NCBIfam" id="NF004954">
    <property type="entry name" value="PRK06299.1-4"/>
    <property type="match status" value="1"/>
</dbReference>
<feature type="domain" description="S1 motif" evidence="7">
    <location>
        <begin position="465"/>
        <end position="534"/>
    </location>
</feature>
<accession>A0ABM9J7X3</accession>
<comment type="function">
    <text evidence="6">Binds mRNA; thus facilitating recognition of the initiation point. It is needed to translate mRNA with a short Shine-Dalgarno (SD) purine-rich sequence.</text>
</comment>
<gene>
    <name evidence="8" type="primary">rpsA</name>
    <name evidence="8" type="ORF">LMG19083_01304</name>
</gene>